<dbReference type="PANTHER" id="PTHR31609">
    <property type="entry name" value="YDJC DEACETYLASE FAMILY MEMBER"/>
    <property type="match status" value="1"/>
</dbReference>
<reference evidence="9" key="1">
    <citation type="submission" date="2021-01" db="EMBL/GenBank/DDBJ databases">
        <authorList>
            <person name="Corre E."/>
            <person name="Pelletier E."/>
            <person name="Niang G."/>
            <person name="Scheremetjew M."/>
            <person name="Finn R."/>
            <person name="Kale V."/>
            <person name="Holt S."/>
            <person name="Cochrane G."/>
            <person name="Meng A."/>
            <person name="Brown T."/>
            <person name="Cohen L."/>
        </authorList>
    </citation>
    <scope>NUCLEOTIDE SEQUENCE</scope>
    <source>
        <strain evidence="9">CCMP622</strain>
    </source>
</reference>
<evidence type="ECO:0000256" key="7">
    <source>
        <dbReference type="ARBA" id="ARBA00022842"/>
    </source>
</evidence>
<protein>
    <recommendedName>
        <fullName evidence="4">Carbohydrate deacetylase</fullName>
    </recommendedName>
</protein>
<dbReference type="GO" id="GO:0005975">
    <property type="term" value="P:carbohydrate metabolic process"/>
    <property type="evidence" value="ECO:0007669"/>
    <property type="project" value="InterPro"/>
</dbReference>
<dbReference type="GO" id="GO:0046872">
    <property type="term" value="F:metal ion binding"/>
    <property type="evidence" value="ECO:0007669"/>
    <property type="project" value="UniProtKB-KW"/>
</dbReference>
<gene>
    <name evidence="9" type="ORF">LSP00402_LOCUS7043</name>
</gene>
<dbReference type="EMBL" id="HBHP01011356">
    <property type="protein sequence ID" value="CAD9758143.1"/>
    <property type="molecule type" value="Transcribed_RNA"/>
</dbReference>
<evidence type="ECO:0000256" key="8">
    <source>
        <dbReference type="ARBA" id="ARBA00023277"/>
    </source>
</evidence>
<dbReference type="GO" id="GO:0016787">
    <property type="term" value="F:hydrolase activity"/>
    <property type="evidence" value="ECO:0007669"/>
    <property type="project" value="UniProtKB-KW"/>
</dbReference>
<keyword evidence="5" id="KW-0479">Metal-binding</keyword>
<evidence type="ECO:0000256" key="4">
    <source>
        <dbReference type="ARBA" id="ARBA00018477"/>
    </source>
</evidence>
<dbReference type="InterPro" id="IPR006879">
    <property type="entry name" value="YdjC-like"/>
</dbReference>
<comment type="similarity">
    <text evidence="3">Belongs to the YdjC deacetylase family.</text>
</comment>
<keyword evidence="8" id="KW-0119">Carbohydrate metabolism</keyword>
<dbReference type="SUPFAM" id="SSF88713">
    <property type="entry name" value="Glycoside hydrolase/deacetylase"/>
    <property type="match status" value="1"/>
</dbReference>
<dbReference type="GO" id="GO:0019213">
    <property type="term" value="F:deacetylase activity"/>
    <property type="evidence" value="ECO:0007669"/>
    <property type="project" value="TreeGrafter"/>
</dbReference>
<evidence type="ECO:0000313" key="9">
    <source>
        <dbReference type="EMBL" id="CAD9758143.1"/>
    </source>
</evidence>
<dbReference type="AlphaFoldDB" id="A0A7S2TNZ0"/>
<comment type="cofactor">
    <cofactor evidence="1">
        <name>Mg(2+)</name>
        <dbReference type="ChEBI" id="CHEBI:18420"/>
    </cofactor>
</comment>
<dbReference type="PANTHER" id="PTHR31609:SF1">
    <property type="entry name" value="CARBOHYDRATE DEACETYLASE"/>
    <property type="match status" value="1"/>
</dbReference>
<keyword evidence="7" id="KW-0460">Magnesium</keyword>
<dbReference type="InterPro" id="IPR011330">
    <property type="entry name" value="Glyco_hydro/deAcase_b/a-brl"/>
</dbReference>
<keyword evidence="6" id="KW-0378">Hydrolase</keyword>
<evidence type="ECO:0000256" key="2">
    <source>
        <dbReference type="ARBA" id="ARBA00003451"/>
    </source>
</evidence>
<evidence type="ECO:0000256" key="5">
    <source>
        <dbReference type="ARBA" id="ARBA00022723"/>
    </source>
</evidence>
<evidence type="ECO:0000256" key="3">
    <source>
        <dbReference type="ARBA" id="ARBA00008843"/>
    </source>
</evidence>
<comment type="function">
    <text evidence="2">Probably catalyzes the deacetylation of acetylated carbohydrates an important step in the degradation of oligosaccharides.</text>
</comment>
<organism evidence="9">
    <name type="scientific">Lotharella oceanica</name>
    <dbReference type="NCBI Taxonomy" id="641309"/>
    <lineage>
        <taxon>Eukaryota</taxon>
        <taxon>Sar</taxon>
        <taxon>Rhizaria</taxon>
        <taxon>Cercozoa</taxon>
        <taxon>Chlorarachniophyceae</taxon>
        <taxon>Lotharella</taxon>
    </lineage>
</organism>
<sequence>MAEATREIRVVVNADDLGYAQERNRGIFEAIDRGVVTSASILANGLASAEAVESWRKRGGSGTLSLGLHVNLTEGKPLADPRDIPSLLVTENLEDRGQSESKSRRAFRGKFGFGEAVRNEKVAMPEVLIEVRAQLMWFFDKFGRNPTHVDGHNHIHVLPGVSAVIASLCHERSIRWIRMPLEDMDSPLEDRKQDVFCKQVVKNAKVARPIFASFGLRMVDRFAGMKLSGKVLSRDRILKHLDTSCRQLCCKGGCFIEIMTHPGYPSRTGDEFSRSPERLHELQVLTDPKLTKAMMKMYKLSPFPTIEAPSLRTSKDIMTVSRHPTAVPVHYMESVKTEIKTPVRNLMLSPPVKTPA</sequence>
<dbReference type="Pfam" id="PF04794">
    <property type="entry name" value="YdjC"/>
    <property type="match status" value="1"/>
</dbReference>
<proteinExistence type="inferred from homology"/>
<accession>A0A7S2TNZ0</accession>
<name>A0A7S2TNZ0_9EUKA</name>
<evidence type="ECO:0000256" key="1">
    <source>
        <dbReference type="ARBA" id="ARBA00001946"/>
    </source>
</evidence>
<evidence type="ECO:0000256" key="6">
    <source>
        <dbReference type="ARBA" id="ARBA00022801"/>
    </source>
</evidence>
<dbReference type="Gene3D" id="3.20.20.370">
    <property type="entry name" value="Glycoside hydrolase/deacetylase"/>
    <property type="match status" value="1"/>
</dbReference>